<proteinExistence type="predicted"/>
<sequence>MNFTIQFIMKKYTNLINQISIFSLPGGRVVVVPSCVYVGATADGLLESLIRCRLYESIGESVLTIYSTSSVYGLWNAKLLVRNQTQSQFFARNLYITDITCPFRLRTVIKNDGLYVPSLFVFPVPRNDFICATAIRNIVNLSGFLANAEHVGTISDNSVIYAVILLRRRRSISL</sequence>
<reference evidence="1 2" key="2">
    <citation type="journal article" date="2022" name="Mol. Biol. Evol.">
        <title>Comparative Genomics Reveals Insights into the Divergent Evolution of Astigmatic Mites and Household Pest Adaptations.</title>
        <authorList>
            <person name="Xiong Q."/>
            <person name="Wan A.T."/>
            <person name="Liu X."/>
            <person name="Fung C.S."/>
            <person name="Xiao X."/>
            <person name="Malainual N."/>
            <person name="Hou J."/>
            <person name="Wang L."/>
            <person name="Wang M."/>
            <person name="Yang K.Y."/>
            <person name="Cui Y."/>
            <person name="Leung E.L."/>
            <person name="Nong W."/>
            <person name="Shin S.K."/>
            <person name="Au S.W."/>
            <person name="Jeong K.Y."/>
            <person name="Chew F.T."/>
            <person name="Hui J.H."/>
            <person name="Leung T.F."/>
            <person name="Tungtrongchitr A."/>
            <person name="Zhong N."/>
            <person name="Liu Z."/>
            <person name="Tsui S.K."/>
        </authorList>
    </citation>
    <scope>NUCLEOTIDE SEQUENCE [LARGE SCALE GENOMIC DNA]</scope>
    <source>
        <strain evidence="1">Derp</strain>
    </source>
</reference>
<gene>
    <name evidence="1" type="ORF">DERP_010000</name>
</gene>
<comment type="caution">
    <text evidence="1">The sequence shown here is derived from an EMBL/GenBank/DDBJ whole genome shotgun (WGS) entry which is preliminary data.</text>
</comment>
<name>A0ABQ8J287_DERPT</name>
<dbReference type="EMBL" id="NJHN03000090">
    <property type="protein sequence ID" value="KAH9416635.1"/>
    <property type="molecule type" value="Genomic_DNA"/>
</dbReference>
<evidence type="ECO:0000313" key="2">
    <source>
        <dbReference type="Proteomes" id="UP000887458"/>
    </source>
</evidence>
<evidence type="ECO:0000313" key="1">
    <source>
        <dbReference type="EMBL" id="KAH9416635.1"/>
    </source>
</evidence>
<reference evidence="1 2" key="1">
    <citation type="journal article" date="2018" name="J. Allergy Clin. Immunol.">
        <title>High-quality assembly of Dermatophagoides pteronyssinus genome and transcriptome reveals a wide range of novel allergens.</title>
        <authorList>
            <person name="Liu X.Y."/>
            <person name="Yang K.Y."/>
            <person name="Wang M.Q."/>
            <person name="Kwok J.S."/>
            <person name="Zeng X."/>
            <person name="Yang Z."/>
            <person name="Xiao X.J."/>
            <person name="Lau C.P."/>
            <person name="Li Y."/>
            <person name="Huang Z.M."/>
            <person name="Ba J.G."/>
            <person name="Yim A.K."/>
            <person name="Ouyang C.Y."/>
            <person name="Ngai S.M."/>
            <person name="Chan T.F."/>
            <person name="Leung E.L."/>
            <person name="Liu L."/>
            <person name="Liu Z.G."/>
            <person name="Tsui S.K."/>
        </authorList>
    </citation>
    <scope>NUCLEOTIDE SEQUENCE [LARGE SCALE GENOMIC DNA]</scope>
    <source>
        <strain evidence="1">Derp</strain>
    </source>
</reference>
<protein>
    <submittedName>
        <fullName evidence="1">Uncharacterized protein</fullName>
    </submittedName>
</protein>
<organism evidence="1 2">
    <name type="scientific">Dermatophagoides pteronyssinus</name>
    <name type="common">European house dust mite</name>
    <dbReference type="NCBI Taxonomy" id="6956"/>
    <lineage>
        <taxon>Eukaryota</taxon>
        <taxon>Metazoa</taxon>
        <taxon>Ecdysozoa</taxon>
        <taxon>Arthropoda</taxon>
        <taxon>Chelicerata</taxon>
        <taxon>Arachnida</taxon>
        <taxon>Acari</taxon>
        <taxon>Acariformes</taxon>
        <taxon>Sarcoptiformes</taxon>
        <taxon>Astigmata</taxon>
        <taxon>Psoroptidia</taxon>
        <taxon>Analgoidea</taxon>
        <taxon>Pyroglyphidae</taxon>
        <taxon>Dermatophagoidinae</taxon>
        <taxon>Dermatophagoides</taxon>
    </lineage>
</organism>
<dbReference type="Proteomes" id="UP000887458">
    <property type="component" value="Unassembled WGS sequence"/>
</dbReference>
<keyword evidence="2" id="KW-1185">Reference proteome</keyword>
<accession>A0ABQ8J287</accession>